<protein>
    <submittedName>
        <fullName evidence="3">Acetoacetyl-CoA reductase-like short-chain reductase</fullName>
    </submittedName>
</protein>
<dbReference type="GO" id="GO:0032787">
    <property type="term" value="P:monocarboxylic acid metabolic process"/>
    <property type="evidence" value="ECO:0007669"/>
    <property type="project" value="UniProtKB-ARBA"/>
</dbReference>
<sequence length="245" mass="26461">MPYIVNFKGKNAIVTGGSKGIGKTIAIKMRESGIKVAILYIGNDDVTDLCKNYDIKAIKANVANYSECQKAVAESEEYFGESIDILINNAGITRDKMLHKQEEKGWLDVINVNLISVINMSRCVIEKMREKKYGKIISISSVNANGALGQTNYSASKAGIEGFTKALALENAKLGINVNAIAPGYINTDMVSAIDPTTLEKIKEKIPMGRLGTTEEVAFMAMFLASSNADFITGAVMAVNGGMRM</sequence>
<keyword evidence="2" id="KW-0560">Oxidoreductase</keyword>
<dbReference type="InterPro" id="IPR020904">
    <property type="entry name" value="Sc_DH/Rdtase_CS"/>
</dbReference>
<dbReference type="InterPro" id="IPR050259">
    <property type="entry name" value="SDR"/>
</dbReference>
<dbReference type="PROSITE" id="PS00061">
    <property type="entry name" value="ADH_SHORT"/>
    <property type="match status" value="1"/>
</dbReference>
<proteinExistence type="inferred from homology"/>
<dbReference type="GO" id="GO:0016491">
    <property type="term" value="F:oxidoreductase activity"/>
    <property type="evidence" value="ECO:0007669"/>
    <property type="project" value="UniProtKB-KW"/>
</dbReference>
<dbReference type="PANTHER" id="PTHR42879">
    <property type="entry name" value="3-OXOACYL-(ACYL-CARRIER-PROTEIN) REDUCTASE"/>
    <property type="match status" value="1"/>
</dbReference>
<dbReference type="RefSeq" id="WP_322498354.1">
    <property type="nucleotide sequence ID" value="NZ_JARGYU010000001.1"/>
</dbReference>
<dbReference type="Gene3D" id="3.40.50.720">
    <property type="entry name" value="NAD(P)-binding Rossmann-like Domain"/>
    <property type="match status" value="1"/>
</dbReference>
<evidence type="ECO:0000313" key="4">
    <source>
        <dbReference type="Proteomes" id="UP001289135"/>
    </source>
</evidence>
<dbReference type="FunFam" id="3.40.50.720:FF:000173">
    <property type="entry name" value="3-oxoacyl-[acyl-carrier protein] reductase"/>
    <property type="match status" value="1"/>
</dbReference>
<dbReference type="InterPro" id="IPR002347">
    <property type="entry name" value="SDR_fam"/>
</dbReference>
<dbReference type="EMBL" id="JARGYU010000001">
    <property type="protein sequence ID" value="MDZ5760919.1"/>
    <property type="molecule type" value="Genomic_DNA"/>
</dbReference>
<reference evidence="3" key="1">
    <citation type="submission" date="2023-02" db="EMBL/GenBank/DDBJ databases">
        <title>Host association and intracellularity evolved multiple times independently in the Rickettsiales.</title>
        <authorList>
            <person name="Castelli M."/>
            <person name="Nardi T."/>
            <person name="Gammuto L."/>
            <person name="Bellinzona G."/>
            <person name="Sabaneyeva E."/>
            <person name="Potekhin A."/>
            <person name="Serra V."/>
            <person name="Petroni G."/>
            <person name="Sassera D."/>
        </authorList>
    </citation>
    <scope>NUCLEOTIDE SEQUENCE</scope>
    <source>
        <strain evidence="3">USBL-36I1</strain>
    </source>
</reference>
<accession>A0AAE4VKJ3</accession>
<evidence type="ECO:0000256" key="2">
    <source>
        <dbReference type="ARBA" id="ARBA00023002"/>
    </source>
</evidence>
<dbReference type="PANTHER" id="PTHR42879:SF2">
    <property type="entry name" value="3-OXOACYL-[ACYL-CARRIER-PROTEIN] REDUCTASE FABG"/>
    <property type="match status" value="1"/>
</dbReference>
<name>A0AAE4VKJ3_9RICK</name>
<evidence type="ECO:0000256" key="1">
    <source>
        <dbReference type="ARBA" id="ARBA00006484"/>
    </source>
</evidence>
<comment type="similarity">
    <text evidence="1">Belongs to the short-chain dehydrogenases/reductases (SDR) family.</text>
</comment>
<keyword evidence="4" id="KW-1185">Reference proteome</keyword>
<gene>
    <name evidence="3" type="ORF">Lyticum_00075</name>
</gene>
<dbReference type="Proteomes" id="UP001289135">
    <property type="component" value="Unassembled WGS sequence"/>
</dbReference>
<comment type="caution">
    <text evidence="3">The sequence shown here is derived from an EMBL/GenBank/DDBJ whole genome shotgun (WGS) entry which is preliminary data.</text>
</comment>
<dbReference type="InterPro" id="IPR036291">
    <property type="entry name" value="NAD(P)-bd_dom_sf"/>
</dbReference>
<organism evidence="3 4">
    <name type="scientific">Lyticum sinuosum</name>
    <dbReference type="NCBI Taxonomy" id="1332059"/>
    <lineage>
        <taxon>Bacteria</taxon>
        <taxon>Pseudomonadati</taxon>
        <taxon>Pseudomonadota</taxon>
        <taxon>Alphaproteobacteria</taxon>
        <taxon>Rickettsiales</taxon>
        <taxon>Lyticum</taxon>
    </lineage>
</organism>
<dbReference type="Pfam" id="PF13561">
    <property type="entry name" value="adh_short_C2"/>
    <property type="match status" value="1"/>
</dbReference>
<dbReference type="PRINTS" id="PR00081">
    <property type="entry name" value="GDHRDH"/>
</dbReference>
<dbReference type="AlphaFoldDB" id="A0AAE4VKJ3"/>
<dbReference type="PRINTS" id="PR00080">
    <property type="entry name" value="SDRFAMILY"/>
</dbReference>
<dbReference type="SUPFAM" id="SSF51735">
    <property type="entry name" value="NAD(P)-binding Rossmann-fold domains"/>
    <property type="match status" value="1"/>
</dbReference>
<evidence type="ECO:0000313" key="3">
    <source>
        <dbReference type="EMBL" id="MDZ5760919.1"/>
    </source>
</evidence>